<dbReference type="AlphaFoldDB" id="A0A923LQ85"/>
<sequence>MEKSERKRIRKRIMSWTLAFFMTMSAVDVSGWGSIAAYAEEAVSVGAFEVTGGTKDTDYSYANGLLTIRTDTALTIKNADPDTATTDRIYVDDGVSANVTLAGVNIKVGSADTTAPFQIADDSTGDVTITLADNTKNQLRTVLVSYDKPQCAALQKNGEYSDTLGKLTIRCEHTGEGHICTESCGSLTAEAQIGIDNGGGIGGANNKTTANIYIKGGNISASSNNGAGIGGGYSSGEGTLLSPLSHIYISSGCVDAYSLNSGAGIGGGYVCKKVSDIYISGGCVKATSGNSGAGIGASSYGSASAIYITGGSVNASSQKGKAIGCTPKNNDNEELYLLTTFENNNNESVYVDGVEYPIRQHSTSDAKLYLYLSGTEHTIKIGDTIQEYTLSEGQFVPKVKGTDFEISPTDTNDTLIEGTDYSYYAGALVVKTEKGITVKNVDSEVASADAISIQKDVAANITLAGVNIEAENAAIVIAEDSSADVTIILADNTKNSLVSGNNKAAIQKTSSSGKLTVTCEHAKEFHDCDKTCGALMAKGNGYGAGIGGIAGKITGDLVIAGGVISAYSEDGAGIGDGRQSFNNGSGIYITGGSITASSNQGAGIGCGFAALNKKMKIVISGGKIIATSTQGAGIGGCISNVETDVTISGGSIRTTSIVGAPHNENGKKVFLRKIENTKEQEITVDSVTYPFKNQGTEDPYLYVYLTEGKHTVNDKSVSYKYSSTKKELLYKPVKADLNFFIPPAMTYDGGERSFPVSVKSDAPYSDNNVAVRYYDSKGTELERAPVNAGKYFIKAYLEETEEHVSAELDLATLTIMPAELTVMDANAKNRDYDSSSKQVEITDIALSGVEERDDVSVKLTDRDDESSRLMAELSSPDAGTYTEVTLPELTLTGEDAANYTLIQPTGPVTLSSGVIIFKIGAEIIAGSDDYDKNYGDEAFPLEVTDTNTDIDVTYAIEEGSDVISIENGVVTIKKAGKARVRVSLPESKNYDAATTSKLIRINVKKKEGYTVETIDRSYTEKSGHTESIDLKTLLPADCGEAVYEAPVITGNVTYPVAPAVADGVLSYTVGQGSTESEGTIQISVSTENYADFTITVHTKVTAQAASGIDTPSGGDQNSVKNPDQQGGTVNTVDQDHTANGTTDTDGSQTVKVKTRTVTIPAVKKVKGKKKKVTSVSAKAYANDKTITKLVIGKNVKKIGKRAFYGCSNIKTIIIKTEKLKESSIGADAFKGISKNAVVKVPKKLVKKYKKILQKKGLNKKIKVKAM</sequence>
<dbReference type="EMBL" id="JACOPH010000006">
    <property type="protein sequence ID" value="MBC5714266.1"/>
    <property type="molecule type" value="Genomic_DNA"/>
</dbReference>
<dbReference type="InterPro" id="IPR026906">
    <property type="entry name" value="LRR_5"/>
</dbReference>
<comment type="caution">
    <text evidence="3">The sequence shown here is derived from an EMBL/GenBank/DDBJ whole genome shotgun (WGS) entry which is preliminary data.</text>
</comment>
<evidence type="ECO:0000313" key="4">
    <source>
        <dbReference type="Proteomes" id="UP000606720"/>
    </source>
</evidence>
<feature type="domain" description="YDG" evidence="2">
    <location>
        <begin position="817"/>
        <end position="903"/>
    </location>
</feature>
<name>A0A923LQ85_9FIRM</name>
<dbReference type="InterPro" id="IPR041248">
    <property type="entry name" value="YDG"/>
</dbReference>
<dbReference type="Pfam" id="PF13306">
    <property type="entry name" value="LRR_5"/>
    <property type="match status" value="1"/>
</dbReference>
<accession>A0A923LQ85</accession>
<dbReference type="RefSeq" id="WP_186866998.1">
    <property type="nucleotide sequence ID" value="NZ_JACOPH010000006.1"/>
</dbReference>
<dbReference type="InterPro" id="IPR032675">
    <property type="entry name" value="LRR_dom_sf"/>
</dbReference>
<proteinExistence type="predicted"/>
<protein>
    <submittedName>
        <fullName evidence="3">Leucine-rich repeat protein</fullName>
    </submittedName>
</protein>
<feature type="region of interest" description="Disordered" evidence="1">
    <location>
        <begin position="1106"/>
        <end position="1149"/>
    </location>
</feature>
<dbReference type="Pfam" id="PF18889">
    <property type="entry name" value="Beta_helix_3"/>
    <property type="match status" value="5"/>
</dbReference>
<evidence type="ECO:0000259" key="2">
    <source>
        <dbReference type="Pfam" id="PF18657"/>
    </source>
</evidence>
<organism evidence="3 4">
    <name type="scientific">Roseburia zhanii</name>
    <dbReference type="NCBI Taxonomy" id="2763064"/>
    <lineage>
        <taxon>Bacteria</taxon>
        <taxon>Bacillati</taxon>
        <taxon>Bacillota</taxon>
        <taxon>Clostridia</taxon>
        <taxon>Lachnospirales</taxon>
        <taxon>Lachnospiraceae</taxon>
        <taxon>Roseburia</taxon>
    </lineage>
</organism>
<dbReference type="Gene3D" id="3.80.10.10">
    <property type="entry name" value="Ribonuclease Inhibitor"/>
    <property type="match status" value="1"/>
</dbReference>
<dbReference type="Pfam" id="PF18657">
    <property type="entry name" value="YDG"/>
    <property type="match status" value="1"/>
</dbReference>
<gene>
    <name evidence="3" type="ORF">H8S17_08595</name>
</gene>
<feature type="compositionally biased region" description="Polar residues" evidence="1">
    <location>
        <begin position="1113"/>
        <end position="1149"/>
    </location>
</feature>
<evidence type="ECO:0000256" key="1">
    <source>
        <dbReference type="SAM" id="MobiDB-lite"/>
    </source>
</evidence>
<keyword evidence="4" id="KW-1185">Reference proteome</keyword>
<dbReference type="Proteomes" id="UP000606720">
    <property type="component" value="Unassembled WGS sequence"/>
</dbReference>
<evidence type="ECO:0000313" key="3">
    <source>
        <dbReference type="EMBL" id="MBC5714266.1"/>
    </source>
</evidence>
<reference evidence="3" key="1">
    <citation type="submission" date="2020-08" db="EMBL/GenBank/DDBJ databases">
        <title>Genome public.</title>
        <authorList>
            <person name="Liu C."/>
            <person name="Sun Q."/>
        </authorList>
    </citation>
    <scope>NUCLEOTIDE SEQUENCE</scope>
    <source>
        <strain evidence="3">BX1005</strain>
    </source>
</reference>